<dbReference type="InterPro" id="IPR011008">
    <property type="entry name" value="Dimeric_a/b-barrel"/>
</dbReference>
<keyword evidence="5" id="KW-1185">Reference proteome</keyword>
<evidence type="ECO:0000259" key="3">
    <source>
        <dbReference type="Pfam" id="PF03795"/>
    </source>
</evidence>
<feature type="domain" description="YCII-related" evidence="3">
    <location>
        <begin position="23"/>
        <end position="92"/>
    </location>
</feature>
<dbReference type="Proteomes" id="UP000295818">
    <property type="component" value="Unassembled WGS sequence"/>
</dbReference>
<dbReference type="EMBL" id="SLWM01000001">
    <property type="protein sequence ID" value="TCO31782.1"/>
    <property type="molecule type" value="Genomic_DNA"/>
</dbReference>
<dbReference type="Pfam" id="PF03795">
    <property type="entry name" value="YCII"/>
    <property type="match status" value="1"/>
</dbReference>
<name>A0ABY2BU26_9ACTN</name>
<accession>A0ABY2BU26</accession>
<evidence type="ECO:0000313" key="4">
    <source>
        <dbReference type="EMBL" id="TCO31782.1"/>
    </source>
</evidence>
<feature type="compositionally biased region" description="Low complexity" evidence="2">
    <location>
        <begin position="114"/>
        <end position="127"/>
    </location>
</feature>
<comment type="similarity">
    <text evidence="1">Belongs to the YciI family.</text>
</comment>
<dbReference type="Gene3D" id="3.30.70.1060">
    <property type="entry name" value="Dimeric alpha+beta barrel"/>
    <property type="match status" value="1"/>
</dbReference>
<proteinExistence type="inferred from homology"/>
<reference evidence="4 5" key="1">
    <citation type="journal article" date="2015" name="Stand. Genomic Sci.">
        <title>Genomic Encyclopedia of Bacterial and Archaeal Type Strains, Phase III: the genomes of soil and plant-associated and newly described type strains.</title>
        <authorList>
            <person name="Whitman W.B."/>
            <person name="Woyke T."/>
            <person name="Klenk H.P."/>
            <person name="Zhou Y."/>
            <person name="Lilburn T.G."/>
            <person name="Beck B.J."/>
            <person name="De Vos P."/>
            <person name="Vandamme P."/>
            <person name="Eisen J.A."/>
            <person name="Garrity G."/>
            <person name="Hugenholtz P."/>
            <person name="Kyrpides N.C."/>
        </authorList>
    </citation>
    <scope>NUCLEOTIDE SEQUENCE [LARGE SCALE GENOMIC DNA]</scope>
    <source>
        <strain evidence="4 5">VKM Ac-2538</strain>
    </source>
</reference>
<protein>
    <submittedName>
        <fullName evidence="4">Uncharacterized protein YciI</fullName>
    </submittedName>
</protein>
<organism evidence="4 5">
    <name type="scientific">Kribbella orskensis</name>
    <dbReference type="NCBI Taxonomy" id="2512216"/>
    <lineage>
        <taxon>Bacteria</taxon>
        <taxon>Bacillati</taxon>
        <taxon>Actinomycetota</taxon>
        <taxon>Actinomycetes</taxon>
        <taxon>Propionibacteriales</taxon>
        <taxon>Kribbellaceae</taxon>
        <taxon>Kribbella</taxon>
    </lineage>
</organism>
<gene>
    <name evidence="4" type="ORF">EV644_101425</name>
</gene>
<dbReference type="InterPro" id="IPR005545">
    <property type="entry name" value="YCII"/>
</dbReference>
<evidence type="ECO:0000256" key="2">
    <source>
        <dbReference type="SAM" id="MobiDB-lite"/>
    </source>
</evidence>
<evidence type="ECO:0000313" key="5">
    <source>
        <dbReference type="Proteomes" id="UP000295818"/>
    </source>
</evidence>
<sequence>MSEPPRPGMEGLTLVLLRRRPDRPDLPEDEEDRIQQAHLDFLDSLRKRGLMAAAGPFRDGLDAMLSGLCIYRVGVEEARQYAAEDPAVQAGWLDPEASRGGSERAMYGCLVPPSSAGRRGRACSGRTPPGPPRAARRSRPARTPRTIPGPSDRPPG</sequence>
<feature type="region of interest" description="Disordered" evidence="2">
    <location>
        <begin position="87"/>
        <end position="156"/>
    </location>
</feature>
<evidence type="ECO:0000256" key="1">
    <source>
        <dbReference type="ARBA" id="ARBA00007689"/>
    </source>
</evidence>
<dbReference type="SUPFAM" id="SSF54909">
    <property type="entry name" value="Dimeric alpha+beta barrel"/>
    <property type="match status" value="1"/>
</dbReference>
<comment type="caution">
    <text evidence="4">The sequence shown here is derived from an EMBL/GenBank/DDBJ whole genome shotgun (WGS) entry which is preliminary data.</text>
</comment>